<name>A0A378N200_MANHA</name>
<dbReference type="Pfam" id="PF09863">
    <property type="entry name" value="DUF2090"/>
    <property type="match status" value="1"/>
</dbReference>
<dbReference type="EMBL" id="UGPN01000002">
    <property type="protein sequence ID" value="STY59958.1"/>
    <property type="molecule type" value="Genomic_DNA"/>
</dbReference>
<dbReference type="Gene3D" id="3.20.20.70">
    <property type="entry name" value="Aldolase class I"/>
    <property type="match status" value="1"/>
</dbReference>
<dbReference type="Proteomes" id="UP000254802">
    <property type="component" value="Unassembled WGS sequence"/>
</dbReference>
<accession>A0A378N200</accession>
<evidence type="ECO:0000313" key="3">
    <source>
        <dbReference type="Proteomes" id="UP000254802"/>
    </source>
</evidence>
<organism evidence="2 3">
    <name type="scientific">Mannheimia haemolytica</name>
    <name type="common">Pasteurella haemolytica</name>
    <dbReference type="NCBI Taxonomy" id="75985"/>
    <lineage>
        <taxon>Bacteria</taxon>
        <taxon>Pseudomonadati</taxon>
        <taxon>Pseudomonadota</taxon>
        <taxon>Gammaproteobacteria</taxon>
        <taxon>Pasteurellales</taxon>
        <taxon>Pasteurellaceae</taxon>
        <taxon>Mannheimia</taxon>
    </lineage>
</organism>
<dbReference type="InterPro" id="IPR018659">
    <property type="entry name" value="DUF2090"/>
</dbReference>
<gene>
    <name evidence="2" type="ORF">NCTC10638_01150</name>
</gene>
<dbReference type="InterPro" id="IPR013785">
    <property type="entry name" value="Aldolase_TIM"/>
</dbReference>
<sequence>MAFYHPNDESGLKARQDRKLKEVYQACCRTGHELLLEIILPADMPQSEAFYNQAIAHFYQLGIKPEWWKLPDVSRAQWQAISATIEANDPDCRGILILGLDAPLEVFKDTFEQAKGCEKVKGFAVGRTIFGEPSEKWLAGELDDNTLISAVSEKYRTLIDLWQQR</sequence>
<evidence type="ECO:0000313" key="2">
    <source>
        <dbReference type="EMBL" id="STY59958.1"/>
    </source>
</evidence>
<evidence type="ECO:0000259" key="1">
    <source>
        <dbReference type="Pfam" id="PF09863"/>
    </source>
</evidence>
<dbReference type="AlphaFoldDB" id="A0A378N200"/>
<feature type="domain" description="DUF2090" evidence="1">
    <location>
        <begin position="2"/>
        <end position="165"/>
    </location>
</feature>
<reference evidence="2 3" key="1">
    <citation type="submission" date="2018-06" db="EMBL/GenBank/DDBJ databases">
        <authorList>
            <consortium name="Pathogen Informatics"/>
            <person name="Doyle S."/>
        </authorList>
    </citation>
    <scope>NUCLEOTIDE SEQUENCE [LARGE SCALE GENOMIC DNA]</scope>
    <source>
        <strain evidence="2 3">NCTC10638</strain>
    </source>
</reference>
<protein>
    <submittedName>
        <fullName evidence="2">Uncharacterized protein conserved in bacteria</fullName>
    </submittedName>
</protein>
<proteinExistence type="predicted"/>